<dbReference type="GO" id="GO:0000160">
    <property type="term" value="P:phosphorelay signal transduction system"/>
    <property type="evidence" value="ECO:0007669"/>
    <property type="project" value="InterPro"/>
</dbReference>
<dbReference type="SMART" id="SM00448">
    <property type="entry name" value="REC"/>
    <property type="match status" value="1"/>
</dbReference>
<dbReference type="Proteomes" id="UP000627205">
    <property type="component" value="Unassembled WGS sequence"/>
</dbReference>
<dbReference type="Gene3D" id="3.40.50.2300">
    <property type="match status" value="1"/>
</dbReference>
<feature type="domain" description="Response regulatory" evidence="7">
    <location>
        <begin position="12"/>
        <end position="128"/>
    </location>
</feature>
<accession>A0A8J3AVA5</accession>
<proteinExistence type="predicted"/>
<organism evidence="8 9">
    <name type="scientific">Oxalicibacterium solurbis</name>
    <dbReference type="NCBI Taxonomy" id="69280"/>
    <lineage>
        <taxon>Bacteria</taxon>
        <taxon>Pseudomonadati</taxon>
        <taxon>Pseudomonadota</taxon>
        <taxon>Betaproteobacteria</taxon>
        <taxon>Burkholderiales</taxon>
        <taxon>Oxalobacteraceae</taxon>
        <taxon>Oxalicibacterium</taxon>
    </lineage>
</organism>
<evidence type="ECO:0000256" key="5">
    <source>
        <dbReference type="PROSITE-ProRule" id="PRU00169"/>
    </source>
</evidence>
<dbReference type="RefSeq" id="WP_229723959.1">
    <property type="nucleotide sequence ID" value="NZ_BMDP01000001.1"/>
</dbReference>
<evidence type="ECO:0000256" key="3">
    <source>
        <dbReference type="ARBA" id="ARBA00023125"/>
    </source>
</evidence>
<evidence type="ECO:0000313" key="9">
    <source>
        <dbReference type="Proteomes" id="UP000627205"/>
    </source>
</evidence>
<dbReference type="PROSITE" id="PS50110">
    <property type="entry name" value="RESPONSE_REGULATORY"/>
    <property type="match status" value="1"/>
</dbReference>
<keyword evidence="1 5" id="KW-0597">Phosphoprotein</keyword>
<dbReference type="EMBL" id="BMDP01000001">
    <property type="protein sequence ID" value="GGI53890.1"/>
    <property type="molecule type" value="Genomic_DNA"/>
</dbReference>
<evidence type="ECO:0000256" key="2">
    <source>
        <dbReference type="ARBA" id="ARBA00023015"/>
    </source>
</evidence>
<dbReference type="InterPro" id="IPR058245">
    <property type="entry name" value="NreC/VraR/RcsB-like_REC"/>
</dbReference>
<dbReference type="PRINTS" id="PR00038">
    <property type="entry name" value="HTHLUXR"/>
</dbReference>
<dbReference type="SMART" id="SM00421">
    <property type="entry name" value="HTH_LUXR"/>
    <property type="match status" value="1"/>
</dbReference>
<protein>
    <submittedName>
        <fullName evidence="8">DNA-binding response regulator</fullName>
    </submittedName>
</protein>
<dbReference type="SUPFAM" id="SSF52172">
    <property type="entry name" value="CheY-like"/>
    <property type="match status" value="1"/>
</dbReference>
<keyword evidence="2" id="KW-0805">Transcription regulation</keyword>
<keyword evidence="9" id="KW-1185">Reference proteome</keyword>
<dbReference type="PANTHER" id="PTHR43214:SF41">
    <property type="entry name" value="NITRATE_NITRITE RESPONSE REGULATOR PROTEIN NARP"/>
    <property type="match status" value="1"/>
</dbReference>
<dbReference type="PROSITE" id="PS00622">
    <property type="entry name" value="HTH_LUXR_1"/>
    <property type="match status" value="1"/>
</dbReference>
<evidence type="ECO:0000313" key="8">
    <source>
        <dbReference type="EMBL" id="GGI53890.1"/>
    </source>
</evidence>
<name>A0A8J3AVA5_9BURK</name>
<dbReference type="PANTHER" id="PTHR43214">
    <property type="entry name" value="TWO-COMPONENT RESPONSE REGULATOR"/>
    <property type="match status" value="1"/>
</dbReference>
<feature type="domain" description="HTH luxR-type" evidence="6">
    <location>
        <begin position="158"/>
        <end position="223"/>
    </location>
</feature>
<dbReference type="PROSITE" id="PS50043">
    <property type="entry name" value="HTH_LUXR_2"/>
    <property type="match status" value="1"/>
</dbReference>
<dbReference type="GO" id="GO:0003677">
    <property type="term" value="F:DNA binding"/>
    <property type="evidence" value="ECO:0007669"/>
    <property type="project" value="UniProtKB-KW"/>
</dbReference>
<reference evidence="8" key="1">
    <citation type="journal article" date="2014" name="Int. J. Syst. Evol. Microbiol.">
        <title>Complete genome sequence of Corynebacterium casei LMG S-19264T (=DSM 44701T), isolated from a smear-ripened cheese.</title>
        <authorList>
            <consortium name="US DOE Joint Genome Institute (JGI-PGF)"/>
            <person name="Walter F."/>
            <person name="Albersmeier A."/>
            <person name="Kalinowski J."/>
            <person name="Ruckert C."/>
        </authorList>
    </citation>
    <scope>NUCLEOTIDE SEQUENCE</scope>
    <source>
        <strain evidence="8">CCM 7664</strain>
    </source>
</reference>
<keyword evidence="4" id="KW-0804">Transcription</keyword>
<evidence type="ECO:0000256" key="4">
    <source>
        <dbReference type="ARBA" id="ARBA00023163"/>
    </source>
</evidence>
<dbReference type="Pfam" id="PF00072">
    <property type="entry name" value="Response_reg"/>
    <property type="match status" value="1"/>
</dbReference>
<dbReference type="GO" id="GO:0006355">
    <property type="term" value="P:regulation of DNA-templated transcription"/>
    <property type="evidence" value="ECO:0007669"/>
    <property type="project" value="InterPro"/>
</dbReference>
<dbReference type="Pfam" id="PF00196">
    <property type="entry name" value="GerE"/>
    <property type="match status" value="1"/>
</dbReference>
<comment type="caution">
    <text evidence="8">The sequence shown here is derived from an EMBL/GenBank/DDBJ whole genome shotgun (WGS) entry which is preliminary data.</text>
</comment>
<evidence type="ECO:0000256" key="1">
    <source>
        <dbReference type="ARBA" id="ARBA00022553"/>
    </source>
</evidence>
<dbReference type="InterPro" id="IPR039420">
    <property type="entry name" value="WalR-like"/>
</dbReference>
<evidence type="ECO:0000259" key="7">
    <source>
        <dbReference type="PROSITE" id="PS50110"/>
    </source>
</evidence>
<keyword evidence="3 8" id="KW-0238">DNA-binding</keyword>
<dbReference type="InterPro" id="IPR016032">
    <property type="entry name" value="Sig_transdc_resp-reg_C-effctor"/>
</dbReference>
<dbReference type="InterPro" id="IPR001789">
    <property type="entry name" value="Sig_transdc_resp-reg_receiver"/>
</dbReference>
<dbReference type="CDD" id="cd17535">
    <property type="entry name" value="REC_NarL-like"/>
    <property type="match status" value="1"/>
</dbReference>
<reference evidence="8" key="2">
    <citation type="submission" date="2020-09" db="EMBL/GenBank/DDBJ databases">
        <authorList>
            <person name="Sun Q."/>
            <person name="Sedlacek I."/>
        </authorList>
    </citation>
    <scope>NUCLEOTIDE SEQUENCE</scope>
    <source>
        <strain evidence="8">CCM 7664</strain>
    </source>
</reference>
<sequence length="233" mass="25092">MSQSLNKAEPITVLVVEDDAVTRRVLSLAIEKEPSLKLAAALDCVKSARAWLETQSADILLIDLGLPDGSGIDVIRYCAERYPESDVMVITASSDDDNVLASIEAGASGYVLKDAGQPDIVSSLLELQRGGSPISPTIARKVLARMRKPAEAAGLNGEKLPQVNLTKREAAILDLIARGDSYGEVARELSLSVGTVQTHIKNIYDKLSVHSRGEAVFEASRRGLLQMDRLQAR</sequence>
<dbReference type="SUPFAM" id="SSF46894">
    <property type="entry name" value="C-terminal effector domain of the bipartite response regulators"/>
    <property type="match status" value="1"/>
</dbReference>
<evidence type="ECO:0000259" key="6">
    <source>
        <dbReference type="PROSITE" id="PS50043"/>
    </source>
</evidence>
<dbReference type="AlphaFoldDB" id="A0A8J3AVA5"/>
<feature type="modified residue" description="4-aspartylphosphate" evidence="5">
    <location>
        <position position="63"/>
    </location>
</feature>
<dbReference type="InterPro" id="IPR000792">
    <property type="entry name" value="Tscrpt_reg_LuxR_C"/>
</dbReference>
<gene>
    <name evidence="8" type="ORF">GCM10011430_10640</name>
</gene>
<dbReference type="CDD" id="cd06170">
    <property type="entry name" value="LuxR_C_like"/>
    <property type="match status" value="1"/>
</dbReference>
<dbReference type="InterPro" id="IPR011006">
    <property type="entry name" value="CheY-like_superfamily"/>
</dbReference>